<dbReference type="EMBL" id="BDUD01000001">
    <property type="protein sequence ID" value="GBG17061.1"/>
    <property type="molecule type" value="Genomic_DNA"/>
</dbReference>
<accession>A0A2R5FMP6</accession>
<dbReference type="Proteomes" id="UP000245124">
    <property type="component" value="Unassembled WGS sequence"/>
</dbReference>
<gene>
    <name evidence="1" type="ORF">NIES4072_07100</name>
</gene>
<comment type="caution">
    <text evidence="1">The sequence shown here is derived from an EMBL/GenBank/DDBJ whole genome shotgun (WGS) entry which is preliminary data.</text>
</comment>
<evidence type="ECO:0000313" key="1">
    <source>
        <dbReference type="EMBL" id="GBG17061.1"/>
    </source>
</evidence>
<keyword evidence="2" id="KW-1185">Reference proteome</keyword>
<reference evidence="1 2" key="1">
    <citation type="submission" date="2017-06" db="EMBL/GenBank/DDBJ databases">
        <title>Genome sequencing of cyanobaciteial culture collection at National Institute for Environmental Studies (NIES).</title>
        <authorList>
            <person name="Hirose Y."/>
            <person name="Shimura Y."/>
            <person name="Fujisawa T."/>
            <person name="Nakamura Y."/>
            <person name="Kawachi M."/>
        </authorList>
    </citation>
    <scope>NUCLEOTIDE SEQUENCE [LARGE SCALE GENOMIC DNA]</scope>
    <source>
        <strain evidence="1 2">NIES-4072</strain>
    </source>
</reference>
<dbReference type="AlphaFoldDB" id="A0A2R5FMP6"/>
<protein>
    <submittedName>
        <fullName evidence="1">Uncharacterized protein</fullName>
    </submittedName>
</protein>
<proteinExistence type="predicted"/>
<name>A0A2R5FMP6_NOSCO</name>
<sequence length="86" mass="9777">MHLVRSDRIASKEMIKTISKLYLLRKVDEPNEFNLLPLSNSEKVSNPNSFLYPLLLCLLFNPPISLKSHLVLLPFPKLQSTNQGDG</sequence>
<organism evidence="1 2">
    <name type="scientific">Nostoc commune NIES-4072</name>
    <dbReference type="NCBI Taxonomy" id="2005467"/>
    <lineage>
        <taxon>Bacteria</taxon>
        <taxon>Bacillati</taxon>
        <taxon>Cyanobacteriota</taxon>
        <taxon>Cyanophyceae</taxon>
        <taxon>Nostocales</taxon>
        <taxon>Nostocaceae</taxon>
        <taxon>Nostoc</taxon>
    </lineage>
</organism>
<evidence type="ECO:0000313" key="2">
    <source>
        <dbReference type="Proteomes" id="UP000245124"/>
    </source>
</evidence>